<accession>A0A1X7SDU4</accession>
<feature type="compositionally biased region" description="Polar residues" evidence="1">
    <location>
        <begin position="78"/>
        <end position="91"/>
    </location>
</feature>
<organism evidence="2">
    <name type="scientific">Amphimedon queenslandica</name>
    <name type="common">Sponge</name>
    <dbReference type="NCBI Taxonomy" id="400682"/>
    <lineage>
        <taxon>Eukaryota</taxon>
        <taxon>Metazoa</taxon>
        <taxon>Porifera</taxon>
        <taxon>Demospongiae</taxon>
        <taxon>Heteroscleromorpha</taxon>
        <taxon>Haplosclerida</taxon>
        <taxon>Niphatidae</taxon>
        <taxon>Amphimedon</taxon>
    </lineage>
</organism>
<dbReference type="EnsemblMetazoa" id="Aqu2.1.00243_001">
    <property type="protein sequence ID" value="Aqu2.1.00243_001"/>
    <property type="gene ID" value="Aqu2.1.00243"/>
</dbReference>
<evidence type="ECO:0000256" key="1">
    <source>
        <dbReference type="SAM" id="MobiDB-lite"/>
    </source>
</evidence>
<sequence length="131" mass="15045">RSQDREVQLKESVYVKELPSGSSWLPGIVIEQRGPRSYLIELNNGCVVRRHMDHIRSRVEDDENENQGHEENDDWTDDLSSSSEQETTEIPTTADPHSPPRRSTRARRPPDRLAPYLHSIPCDVTNTETLN</sequence>
<reference evidence="2" key="1">
    <citation type="submission" date="2017-05" db="UniProtKB">
        <authorList>
            <consortium name="EnsemblMetazoa"/>
        </authorList>
    </citation>
    <scope>IDENTIFICATION</scope>
</reference>
<feature type="compositionally biased region" description="Acidic residues" evidence="1">
    <location>
        <begin position="60"/>
        <end position="77"/>
    </location>
</feature>
<evidence type="ECO:0000313" key="2">
    <source>
        <dbReference type="EnsemblMetazoa" id="Aqu2.1.00243_001"/>
    </source>
</evidence>
<dbReference type="InParanoid" id="A0A1X7SDU4"/>
<protein>
    <submittedName>
        <fullName evidence="2">Uncharacterized protein</fullName>
    </submittedName>
</protein>
<dbReference type="AlphaFoldDB" id="A0A1X7SDU4"/>
<name>A0A1X7SDU4_AMPQE</name>
<feature type="region of interest" description="Disordered" evidence="1">
    <location>
        <begin position="57"/>
        <end position="131"/>
    </location>
</feature>
<proteinExistence type="predicted"/>